<evidence type="ECO:0000256" key="1">
    <source>
        <dbReference type="SAM" id="SignalP"/>
    </source>
</evidence>
<accession>A0A258CPK9</accession>
<dbReference type="Proteomes" id="UP000215616">
    <property type="component" value="Unassembled WGS sequence"/>
</dbReference>
<name>A0A258CPK9_CAUVI</name>
<proteinExistence type="predicted"/>
<sequence>MRVQEKTTMRFVALAAAGLWLSAPLAASALMAPATPAPACAAQDADLPAELKGWTAKVPLVAATGAEGLAKAALTP</sequence>
<feature type="signal peptide" evidence="1">
    <location>
        <begin position="1"/>
        <end position="29"/>
    </location>
</feature>
<gene>
    <name evidence="2" type="ORF">B7Z12_21435</name>
</gene>
<comment type="caution">
    <text evidence="2">The sequence shown here is derived from an EMBL/GenBank/DDBJ whole genome shotgun (WGS) entry which is preliminary data.</text>
</comment>
<feature type="non-terminal residue" evidence="2">
    <location>
        <position position="76"/>
    </location>
</feature>
<keyword evidence="1" id="KW-0732">Signal</keyword>
<reference evidence="2 3" key="1">
    <citation type="submission" date="2017-03" db="EMBL/GenBank/DDBJ databases">
        <title>Lifting the veil on microbial sulfur biogeochemistry in mining wastewaters.</title>
        <authorList>
            <person name="Kantor R.S."/>
            <person name="Colenbrander Nelson T."/>
            <person name="Marshall S."/>
            <person name="Bennett D."/>
            <person name="Apte S."/>
            <person name="Camacho D."/>
            <person name="Thomas B.C."/>
            <person name="Warren L.A."/>
            <person name="Banfield J.F."/>
        </authorList>
    </citation>
    <scope>NUCLEOTIDE SEQUENCE [LARGE SCALE GENOMIC DNA]</scope>
    <source>
        <strain evidence="2">32-67-7</strain>
    </source>
</reference>
<evidence type="ECO:0000313" key="3">
    <source>
        <dbReference type="Proteomes" id="UP000215616"/>
    </source>
</evidence>
<organism evidence="2 3">
    <name type="scientific">Caulobacter vibrioides</name>
    <name type="common">Caulobacter crescentus</name>
    <dbReference type="NCBI Taxonomy" id="155892"/>
    <lineage>
        <taxon>Bacteria</taxon>
        <taxon>Pseudomonadati</taxon>
        <taxon>Pseudomonadota</taxon>
        <taxon>Alphaproteobacteria</taxon>
        <taxon>Caulobacterales</taxon>
        <taxon>Caulobacteraceae</taxon>
        <taxon>Caulobacter</taxon>
    </lineage>
</organism>
<dbReference type="EMBL" id="NCDQ01000637">
    <property type="protein sequence ID" value="OYW97559.1"/>
    <property type="molecule type" value="Genomic_DNA"/>
</dbReference>
<protein>
    <submittedName>
        <fullName evidence="2">Uncharacterized protein</fullName>
    </submittedName>
</protein>
<evidence type="ECO:0000313" key="2">
    <source>
        <dbReference type="EMBL" id="OYW97559.1"/>
    </source>
</evidence>
<feature type="chain" id="PRO_5012649418" evidence="1">
    <location>
        <begin position="30"/>
        <end position="76"/>
    </location>
</feature>
<dbReference type="AlphaFoldDB" id="A0A258CPK9"/>